<keyword evidence="3" id="KW-1185">Reference proteome</keyword>
<dbReference type="RefSeq" id="WP_318109697.1">
    <property type="nucleotide sequence ID" value="NZ_CP137573.1"/>
</dbReference>
<feature type="chain" id="PRO_5046684511" evidence="1">
    <location>
        <begin position="29"/>
        <end position="156"/>
    </location>
</feature>
<dbReference type="InterPro" id="IPR021903">
    <property type="entry name" value="DUF3515"/>
</dbReference>
<sequence>MTSHRPFGLPAAALLLLAVVGCSSTDAAAPVPVPSPPAEEAAFCRALHEELPKTLSGFDRNDPEPESDLTAGWGNGAIVLRCGVPRPEKMSDPQAQGLEVNGVGWMLEVRDSDGPRFTSTYRKAYVEVSLDERFAHDTGPLTGLAGPVARAVPKSL</sequence>
<reference evidence="2 3" key="1">
    <citation type="submission" date="2023-10" db="EMBL/GenBank/DDBJ databases">
        <title>The genome sequence of Streptomyces sp. HUAS YS2.</title>
        <authorList>
            <person name="Mo P."/>
        </authorList>
    </citation>
    <scope>NUCLEOTIDE SEQUENCE [LARGE SCALE GENOMIC DNA]</scope>
    <source>
        <strain evidence="2 3">HUAS YS2</strain>
    </source>
</reference>
<name>A0ABZ0M491_9ACTN</name>
<organism evidence="2 3">
    <name type="scientific">Streptomyces solicathayae</name>
    <dbReference type="NCBI Taxonomy" id="3081768"/>
    <lineage>
        <taxon>Bacteria</taxon>
        <taxon>Bacillati</taxon>
        <taxon>Actinomycetota</taxon>
        <taxon>Actinomycetes</taxon>
        <taxon>Kitasatosporales</taxon>
        <taxon>Streptomycetaceae</taxon>
        <taxon>Streptomyces</taxon>
    </lineage>
</organism>
<feature type="signal peptide" evidence="1">
    <location>
        <begin position="1"/>
        <end position="28"/>
    </location>
</feature>
<proteinExistence type="predicted"/>
<accession>A0ABZ0M491</accession>
<protein>
    <submittedName>
        <fullName evidence="2">DUF3515 domain-containing protein</fullName>
    </submittedName>
</protein>
<evidence type="ECO:0000256" key="1">
    <source>
        <dbReference type="SAM" id="SignalP"/>
    </source>
</evidence>
<dbReference type="EMBL" id="CP137573">
    <property type="protein sequence ID" value="WOX26605.1"/>
    <property type="molecule type" value="Genomic_DNA"/>
</dbReference>
<dbReference type="Proteomes" id="UP001301731">
    <property type="component" value="Chromosome"/>
</dbReference>
<evidence type="ECO:0000313" key="3">
    <source>
        <dbReference type="Proteomes" id="UP001301731"/>
    </source>
</evidence>
<dbReference type="Pfam" id="PF12028">
    <property type="entry name" value="DUF3515"/>
    <property type="match status" value="1"/>
</dbReference>
<dbReference type="PROSITE" id="PS51257">
    <property type="entry name" value="PROKAR_LIPOPROTEIN"/>
    <property type="match status" value="1"/>
</dbReference>
<evidence type="ECO:0000313" key="2">
    <source>
        <dbReference type="EMBL" id="WOX26605.1"/>
    </source>
</evidence>
<gene>
    <name evidence="2" type="ORF">R2D22_10830</name>
</gene>
<keyword evidence="1" id="KW-0732">Signal</keyword>